<protein>
    <submittedName>
        <fullName evidence="1">Uncharacterized protein</fullName>
    </submittedName>
</protein>
<name>A0A2Y9C6K5_9FIRM</name>
<dbReference type="EMBL" id="QGDL01000019">
    <property type="protein sequence ID" value="PWJ21511.1"/>
    <property type="molecule type" value="Genomic_DNA"/>
</dbReference>
<sequence length="32" mass="3700">AFKMFDEEVLKALQLQYIAPDDVVLSPKLLKH</sequence>
<proteinExistence type="predicted"/>
<reference evidence="1 2" key="1">
    <citation type="submission" date="2018-05" db="EMBL/GenBank/DDBJ databases">
        <title>The Hungate 1000. A catalogue of reference genomes from the rumen microbiome.</title>
        <authorList>
            <person name="Kelly W."/>
        </authorList>
    </citation>
    <scope>NUCLEOTIDE SEQUENCE [LARGE SCALE GENOMIC DNA]</scope>
    <source>
        <strain evidence="1 2">NLAE-zl-C242</strain>
    </source>
</reference>
<dbReference type="AlphaFoldDB" id="A0A2Y9C6K5"/>
<keyword evidence="2" id="KW-1185">Reference proteome</keyword>
<accession>A0A2Y9C6K5</accession>
<feature type="non-terminal residue" evidence="1">
    <location>
        <position position="1"/>
    </location>
</feature>
<dbReference type="Proteomes" id="UP000245845">
    <property type="component" value="Unassembled WGS sequence"/>
</dbReference>
<organism evidence="1 2">
    <name type="scientific">Faecalicatena orotica</name>
    <dbReference type="NCBI Taxonomy" id="1544"/>
    <lineage>
        <taxon>Bacteria</taxon>
        <taxon>Bacillati</taxon>
        <taxon>Bacillota</taxon>
        <taxon>Clostridia</taxon>
        <taxon>Lachnospirales</taxon>
        <taxon>Lachnospiraceae</taxon>
        <taxon>Faecalicatena</taxon>
    </lineage>
</organism>
<evidence type="ECO:0000313" key="2">
    <source>
        <dbReference type="Proteomes" id="UP000245845"/>
    </source>
</evidence>
<gene>
    <name evidence="1" type="ORF">A8806_1191</name>
</gene>
<evidence type="ECO:0000313" key="1">
    <source>
        <dbReference type="EMBL" id="PWJ21511.1"/>
    </source>
</evidence>
<comment type="caution">
    <text evidence="1">The sequence shown here is derived from an EMBL/GenBank/DDBJ whole genome shotgun (WGS) entry which is preliminary data.</text>
</comment>